<name>I2Q2F4_9BACT</name>
<sequence>MRPVVAGDCGPGLRHGGLPPHAGDESFLPRLSGHAIAAPLP</sequence>
<protein>
    <submittedName>
        <fullName evidence="2">Uncharacterized protein</fullName>
    </submittedName>
</protein>
<accession>I2Q2F4</accession>
<dbReference type="AlphaFoldDB" id="I2Q2F4"/>
<proteinExistence type="predicted"/>
<dbReference type="EMBL" id="JH600068">
    <property type="protein sequence ID" value="EIG53960.1"/>
    <property type="molecule type" value="Genomic_DNA"/>
</dbReference>
<evidence type="ECO:0000256" key="1">
    <source>
        <dbReference type="SAM" id="MobiDB-lite"/>
    </source>
</evidence>
<dbReference type="STRING" id="596152.DesU5LDRAFT_2294"/>
<organism evidence="2">
    <name type="scientific">Desulfovibrio sp. U5L</name>
    <dbReference type="NCBI Taxonomy" id="596152"/>
    <lineage>
        <taxon>Bacteria</taxon>
        <taxon>Pseudomonadati</taxon>
        <taxon>Thermodesulfobacteriota</taxon>
        <taxon>Desulfovibrionia</taxon>
        <taxon>Desulfovibrionales</taxon>
        <taxon>Desulfovibrionaceae</taxon>
        <taxon>Desulfovibrio</taxon>
    </lineage>
</organism>
<reference evidence="2" key="1">
    <citation type="submission" date="2011-11" db="EMBL/GenBank/DDBJ databases">
        <title>Improved High-Quality Draft sequence of Desulfovibrio sp. U5L.</title>
        <authorList>
            <consortium name="US DOE Joint Genome Institute"/>
            <person name="Lucas S."/>
            <person name="Han J."/>
            <person name="Lapidus A."/>
            <person name="Cheng J.-F."/>
            <person name="Goodwin L."/>
            <person name="Pitluck S."/>
            <person name="Peters L."/>
            <person name="Ovchinnikova G."/>
            <person name="Held B."/>
            <person name="Detter J.C."/>
            <person name="Han C."/>
            <person name="Tapia R."/>
            <person name="Land M."/>
            <person name="Hauser L."/>
            <person name="Kyrpides N."/>
            <person name="Ivanova N."/>
            <person name="Pagani I."/>
            <person name="Gabster J."/>
            <person name="Walker C."/>
            <person name="Stolyar S."/>
            <person name="Stahl D."/>
            <person name="Arkin A."/>
            <person name="Dehal P."/>
            <person name="Hazen T."/>
            <person name="Woyke T."/>
        </authorList>
    </citation>
    <scope>NUCLEOTIDE SEQUENCE [LARGE SCALE GENOMIC DNA]</scope>
    <source>
        <strain evidence="2">U5L</strain>
    </source>
</reference>
<evidence type="ECO:0000313" key="2">
    <source>
        <dbReference type="EMBL" id="EIG53960.1"/>
    </source>
</evidence>
<feature type="region of interest" description="Disordered" evidence="1">
    <location>
        <begin position="1"/>
        <end position="27"/>
    </location>
</feature>
<gene>
    <name evidence="2" type="ORF">DesU5LDRAFT_2294</name>
</gene>
<dbReference type="HOGENOM" id="CLU_3269122_0_0_7"/>